<reference evidence="5" key="1">
    <citation type="submission" date="2020-04" db="EMBL/GenBank/DDBJ databases">
        <title>Deep metagenomics examines the oral microbiome during advanced dental caries in children, revealing novel taxa and co-occurrences with host molecules.</title>
        <authorList>
            <person name="Baker J.L."/>
            <person name="Morton J.T."/>
            <person name="Dinis M."/>
            <person name="Alvarez R."/>
            <person name="Tran N.C."/>
            <person name="Knight R."/>
            <person name="Edlund A."/>
        </authorList>
    </citation>
    <scope>NUCLEOTIDE SEQUENCE</scope>
    <source>
        <strain evidence="5">JCVI_22A_bin.2</strain>
    </source>
</reference>
<dbReference type="InterPro" id="IPR011962">
    <property type="entry name" value="dCTP_deaminase"/>
</dbReference>
<feature type="binding site" evidence="4">
    <location>
        <position position="148"/>
    </location>
    <ligand>
        <name>dCTP</name>
        <dbReference type="ChEBI" id="CHEBI:61481"/>
    </ligand>
</feature>
<dbReference type="GO" id="GO:0033973">
    <property type="term" value="F:dCTP deaminase (dUMP-forming) activity"/>
    <property type="evidence" value="ECO:0007669"/>
    <property type="project" value="UniProtKB-UniRule"/>
</dbReference>
<comment type="similarity">
    <text evidence="4">Belongs to the dCTP deaminase family.</text>
</comment>
<evidence type="ECO:0000256" key="3">
    <source>
        <dbReference type="ARBA" id="ARBA00023080"/>
    </source>
</evidence>
<dbReference type="AlphaFoldDB" id="A0A930W487"/>
<dbReference type="EC" id="3.5.4.30" evidence="4"/>
<feature type="binding site" evidence="4">
    <location>
        <position position="162"/>
    </location>
    <ligand>
        <name>dCTP</name>
        <dbReference type="ChEBI" id="CHEBI:61481"/>
    </ligand>
</feature>
<organism evidence="5 6">
    <name type="scientific">Lancefieldella parvula</name>
    <dbReference type="NCBI Taxonomy" id="1382"/>
    <lineage>
        <taxon>Bacteria</taxon>
        <taxon>Bacillati</taxon>
        <taxon>Actinomycetota</taxon>
        <taxon>Coriobacteriia</taxon>
        <taxon>Coriobacteriales</taxon>
        <taxon>Atopobiaceae</taxon>
        <taxon>Lancefieldella</taxon>
    </lineage>
</organism>
<dbReference type="EMBL" id="JABZGT010000064">
    <property type="protein sequence ID" value="MBF4808962.1"/>
    <property type="molecule type" value="Genomic_DNA"/>
</dbReference>
<feature type="binding site" evidence="4">
    <location>
        <begin position="127"/>
        <end position="129"/>
    </location>
    <ligand>
        <name>dCTP</name>
        <dbReference type="ChEBI" id="CHEBI:61481"/>
    </ligand>
</feature>
<proteinExistence type="inferred from homology"/>
<evidence type="ECO:0000256" key="4">
    <source>
        <dbReference type="HAMAP-Rule" id="MF_00146"/>
    </source>
</evidence>
<comment type="subunit">
    <text evidence="4">Homotrimer.</text>
</comment>
<dbReference type="FunFam" id="2.70.40.10:FF:000005">
    <property type="entry name" value="dCTP deaminase, dUMP-forming"/>
    <property type="match status" value="1"/>
</dbReference>
<keyword evidence="2 4" id="KW-0378">Hydrolase</keyword>
<accession>A0A930W487</accession>
<dbReference type="Pfam" id="PF22769">
    <property type="entry name" value="DCD"/>
    <property type="match status" value="1"/>
</dbReference>
<comment type="caution">
    <text evidence="4">Lacks conserved residue(s) required for the propagation of feature annotation.</text>
</comment>
<dbReference type="GO" id="GO:0006226">
    <property type="term" value="P:dUMP biosynthetic process"/>
    <property type="evidence" value="ECO:0007669"/>
    <property type="project" value="UniProtKB-UniRule"/>
</dbReference>
<keyword evidence="3 4" id="KW-0546">Nucleotide metabolism</keyword>
<comment type="catalytic activity">
    <reaction evidence="4">
        <text>dCTP + 2 H2O = dUMP + NH4(+) + diphosphate</text>
        <dbReference type="Rhea" id="RHEA:19205"/>
        <dbReference type="ChEBI" id="CHEBI:15377"/>
        <dbReference type="ChEBI" id="CHEBI:28938"/>
        <dbReference type="ChEBI" id="CHEBI:33019"/>
        <dbReference type="ChEBI" id="CHEBI:61481"/>
        <dbReference type="ChEBI" id="CHEBI:246422"/>
        <dbReference type="EC" id="3.5.4.30"/>
    </reaction>
</comment>
<dbReference type="Gene3D" id="2.70.40.10">
    <property type="match status" value="1"/>
</dbReference>
<dbReference type="InterPro" id="IPR036157">
    <property type="entry name" value="dUTPase-like_sf"/>
</dbReference>
<name>A0A930W487_9ACTN</name>
<dbReference type="SUPFAM" id="SSF51283">
    <property type="entry name" value="dUTPase-like"/>
    <property type="match status" value="1"/>
</dbReference>
<dbReference type="HAMAP" id="MF_00146">
    <property type="entry name" value="dCTP_deaminase"/>
    <property type="match status" value="1"/>
</dbReference>
<dbReference type="NCBIfam" id="TIGR02274">
    <property type="entry name" value="dCTP_deam"/>
    <property type="match status" value="1"/>
</dbReference>
<dbReference type="CDD" id="cd07557">
    <property type="entry name" value="trimeric_dUTPase"/>
    <property type="match status" value="1"/>
</dbReference>
<dbReference type="PANTHER" id="PTHR42680:SF3">
    <property type="entry name" value="DCTP DEAMINASE"/>
    <property type="match status" value="1"/>
</dbReference>
<feature type="site" description="Important for bifunctional activity" evidence="4">
    <location>
        <begin position="116"/>
        <end position="117"/>
    </location>
</feature>
<feature type="binding site" evidence="4">
    <location>
        <begin position="101"/>
        <end position="106"/>
    </location>
    <ligand>
        <name>dCTP</name>
        <dbReference type="ChEBI" id="CHEBI:61481"/>
    </ligand>
</feature>
<evidence type="ECO:0000313" key="6">
    <source>
        <dbReference type="Proteomes" id="UP000772566"/>
    </source>
</evidence>
<comment type="function">
    <text evidence="4">Bifunctional enzyme that catalyzes both the deamination of dCTP to dUTP and the hydrolysis of dUTP to dUMP without releasing the toxic dUTP intermediate.</text>
</comment>
<protein>
    <recommendedName>
        <fullName evidence="4">dCTP deaminase, dUMP-forming</fullName>
        <ecNumber evidence="4">3.5.4.30</ecNumber>
    </recommendedName>
    <alternativeName>
        <fullName evidence="4">Bifunctional dCTP deaminase:dUTPase</fullName>
    </alternativeName>
    <alternativeName>
        <fullName evidence="4">DCD-DUT</fullName>
    </alternativeName>
</protein>
<feature type="binding site" evidence="4">
    <location>
        <position position="119"/>
    </location>
    <ligand>
        <name>dCTP</name>
        <dbReference type="ChEBI" id="CHEBI:61481"/>
    </ligand>
</feature>
<comment type="pathway">
    <text evidence="4">Pyrimidine metabolism; dUMP biosynthesis; dUMP from dCTP: step 1/1.</text>
</comment>
<evidence type="ECO:0000256" key="2">
    <source>
        <dbReference type="ARBA" id="ARBA00022801"/>
    </source>
</evidence>
<sequence>MVLSDRDIKAEIAAGRIVIEPLCEKNVQPASVDVCLGSNFRIFRNSTHTSIDPLVAQEGLTESIDVPEGEVFVLHPGQFALGTTLERIAIPDDILGKLEGKSTLGRLGLMIHSTAGYVDPGWDGELTLELSNVANLPIILHPGMRIGQLSFERMSSPVERPYGCKDLGSHYQGQRGATPSHVLSK</sequence>
<dbReference type="GO" id="GO:0015949">
    <property type="term" value="P:nucleobase-containing small molecule interconversion"/>
    <property type="evidence" value="ECO:0007669"/>
    <property type="project" value="TreeGrafter"/>
</dbReference>
<dbReference type="GO" id="GO:0006229">
    <property type="term" value="P:dUTP biosynthetic process"/>
    <property type="evidence" value="ECO:0007669"/>
    <property type="project" value="InterPro"/>
</dbReference>
<dbReference type="Proteomes" id="UP000772566">
    <property type="component" value="Unassembled WGS sequence"/>
</dbReference>
<keyword evidence="1 4" id="KW-0547">Nucleotide-binding</keyword>
<dbReference type="PANTHER" id="PTHR42680">
    <property type="entry name" value="DCTP DEAMINASE"/>
    <property type="match status" value="1"/>
</dbReference>
<comment type="caution">
    <text evidence="5">The sequence shown here is derived from an EMBL/GenBank/DDBJ whole genome shotgun (WGS) entry which is preliminary data.</text>
</comment>
<gene>
    <name evidence="4" type="primary">dcd</name>
    <name evidence="5" type="ORF">HXK23_01855</name>
</gene>
<evidence type="ECO:0000313" key="5">
    <source>
        <dbReference type="EMBL" id="MBF4808962.1"/>
    </source>
</evidence>
<dbReference type="InterPro" id="IPR033704">
    <property type="entry name" value="dUTPase_trimeric"/>
</dbReference>
<evidence type="ECO:0000256" key="1">
    <source>
        <dbReference type="ARBA" id="ARBA00022741"/>
    </source>
</evidence>
<feature type="active site" description="Proton donor/acceptor" evidence="4">
    <location>
        <position position="129"/>
    </location>
</feature>
<dbReference type="GO" id="GO:0008829">
    <property type="term" value="F:dCTP deaminase activity"/>
    <property type="evidence" value="ECO:0007669"/>
    <property type="project" value="InterPro"/>
</dbReference>
<dbReference type="GO" id="GO:0000166">
    <property type="term" value="F:nucleotide binding"/>
    <property type="evidence" value="ECO:0007669"/>
    <property type="project" value="UniProtKB-KW"/>
</dbReference>
<feature type="binding site" evidence="4">
    <location>
        <position position="174"/>
    </location>
    <ligand>
        <name>dCTP</name>
        <dbReference type="ChEBI" id="CHEBI:61481"/>
    </ligand>
</feature>